<feature type="compositionally biased region" description="Basic and acidic residues" evidence="1">
    <location>
        <begin position="607"/>
        <end position="621"/>
    </location>
</feature>
<feature type="region of interest" description="Disordered" evidence="1">
    <location>
        <begin position="1"/>
        <end position="45"/>
    </location>
</feature>
<feature type="domain" description="Spc7 kinetochore protein" evidence="2">
    <location>
        <begin position="1182"/>
        <end position="1482"/>
    </location>
</feature>
<feature type="compositionally biased region" description="Basic residues" evidence="1">
    <location>
        <begin position="78"/>
        <end position="87"/>
    </location>
</feature>
<dbReference type="GO" id="GO:0005634">
    <property type="term" value="C:nucleus"/>
    <property type="evidence" value="ECO:0000318"/>
    <property type="project" value="GO_Central"/>
</dbReference>
<protein>
    <recommendedName>
        <fullName evidence="2">Spc7 kinetochore protein domain-containing protein</fullName>
    </recommendedName>
</protein>
<feature type="compositionally biased region" description="Low complexity" evidence="1">
    <location>
        <begin position="977"/>
        <end position="997"/>
    </location>
</feature>
<name>A0A1Y1HMV0_KLENI</name>
<feature type="compositionally biased region" description="Basic and acidic residues" evidence="1">
    <location>
        <begin position="1404"/>
        <end position="1422"/>
    </location>
</feature>
<feature type="region of interest" description="Disordered" evidence="1">
    <location>
        <begin position="1157"/>
        <end position="1189"/>
    </location>
</feature>
<feature type="compositionally biased region" description="Low complexity" evidence="1">
    <location>
        <begin position="1035"/>
        <end position="1044"/>
    </location>
</feature>
<sequence>MESMGMPSPAGKSPARSRRRLSKGGIEKENADPKSPLSILKKGEQRRALGDLHVFDVRSPARTEMVNGQSIEASPVFNKKRSKRSLNRRVSFAEQPAVRIFVKDIEYETPPDAKTQKAGSFTNAAPAQTALDVEAKPASTEQPQPAALELNPGRPAEIYDSNLQFEMLPAGNTGPISWSQGREASIGVDTEPLALNARTEEMDGQQSTPVMQQPQAAGGYHGTPVGTPGGNESSPEFFSPRNYVSPLSSDDGMELTHTPTADFELLPPQNEAFGSAISYRRRSSLGGGARPSFGGFDAAERSPLEKEPVEDVANFTDMTGSITAMVPKLAKILAEQQDFTFSTGPVIPARREEWGNEEGVQPADVSPVHSDMSLTPIANGLPSQQTGEPAPAAEELMGAVLAEDGGRGVEVKPARRRFGDLLSEEEGGEAGAELPVFRDESPVDNRRGSITGAIPHLQDLLAADLGGDVEATEGVNIWASGERRGSITGAIPNLQALLEADQDAGSKESTLDWAAKAEVAQQGGEDGSTGDLFNFETAENEIGSPEEGETTQLLNFGALMKRVGMEIAAGGDDVIENVTDLVPRLADLVDADGAEPQAESAPNGESLKTEEEKAETREEPKAAPAPAAGIVNASLPLLFTGDEQEEVFGVRPRFNAGSRPSHGRASLQPLGTGSFRPAHRRGSVRGRASVGGWAAMLSAEAQEGGAVDRWWVKDKPEAEQDETNPSVQESSAAIGNKVEAANLPGDDAKATEVRPPAAIETVHPNPVVQAVEPSLVLALPAALPAQSIPAPSPKPVQEVAPSKKRPREEAGSDLQQAPAGEQSEASLQTESSPKPAVKRQRRLQVLTPVTEQMSGAEREESQGTVFGRGDQTAAQEVTQDHGETAKETVTGMDETVENQTQGEEYHVVSQDEIPTQHSGVIGSQGAFETEKELSELEYKMLRLQNNRATPAKTPSPNALPISSRLQLRRSTLKMQTALAAAAQPPLAAEQNPEQQAESTERQPSVENVPASVTEQSLEIVASAPEPPVEKPAEPIPTATAEPPAGILPTDPAEPPVKEQAELPPVPELAVEGPVDIEEDVTETTLPLPPARLQGLMHLRRESLGVLPPTQGPVRQGLPPAGPVKPFTPAAQRAFTPRGKEKFTPILGLSSVRKFRTPAPDKAAPVAAPHSVRPARNEDTTAELDGEEEGTGKIAGRISFAEFLYKVEIRFFDNRNRASMFGQQTPTADLAPPEGLADCLKVVCFNQPQTTILDFGCGELRESIAAKKASVAHFEAKLQDMCPAIFHAVQTAAGPERAALLKKLKDLKQRCRLEARRQWLEWRLRLEENTSERLQENERNLMEDLAAVQQKRQQLHALRQDVRNFQAEIEANIQRAEDELQAAREREEETRGIKVRLAEEVRRQQAEMEEREQQAREAERYRESMAAQRESAEAEHQRLLERLRLLDASCAEARAALISSGAAGDDGRGGGRIAVDESQLEKLRQKGDSRKEDLAQELDIVVATQGWVLSRQGWQAAASSPEESAFAVDCPNLETAAGAVDLSDKAASSGAAKRRGPSPGDAVQGQESGAVAEAAGVAEASEKEAVLELRYHDGLFSQAFYRTGKNEFPEESRLQLDRPAIDGRFGRIGCASGFAAAMLTPVGERVKNSEGRTIGSLVQKASLRIGRVFDLLEELNDCCSDFEELSSAAYSETEGPGILQLRFTDHQAVMLTLALSLSQTDCTTYPFGSLPFKSTVQYADPDTKRNDLEKVVTKAVSAISPGFGRMKRACEIVAELIRGSRYPE</sequence>
<feature type="region of interest" description="Disordered" evidence="1">
    <location>
        <begin position="975"/>
        <end position="1067"/>
    </location>
</feature>
<feature type="compositionally biased region" description="Acidic residues" evidence="1">
    <location>
        <begin position="1179"/>
        <end position="1188"/>
    </location>
</feature>
<evidence type="ECO:0000259" key="2">
    <source>
        <dbReference type="SMART" id="SM00787"/>
    </source>
</evidence>
<dbReference type="Proteomes" id="UP000054558">
    <property type="component" value="Unassembled WGS sequence"/>
</dbReference>
<feature type="region of interest" description="Disordered" evidence="1">
    <location>
        <begin position="210"/>
        <end position="235"/>
    </location>
</feature>
<dbReference type="InterPro" id="IPR013253">
    <property type="entry name" value="Spc7_domain"/>
</dbReference>
<dbReference type="PANTHER" id="PTHR16520">
    <property type="entry name" value="KINETOCHORE SCAFFOLD 1"/>
    <property type="match status" value="1"/>
</dbReference>
<dbReference type="STRING" id="105231.A0A1Y1HMV0"/>
<dbReference type="PANTHER" id="PTHR16520:SF3">
    <property type="entry name" value="KINETOCHORE SCAFFOLD 1"/>
    <property type="match status" value="1"/>
</dbReference>
<feature type="region of interest" description="Disordered" evidence="1">
    <location>
        <begin position="653"/>
        <end position="683"/>
    </location>
</feature>
<dbReference type="GO" id="GO:0008608">
    <property type="term" value="P:attachment of spindle microtubules to kinetochore"/>
    <property type="evidence" value="ECO:0000318"/>
    <property type="project" value="GO_Central"/>
</dbReference>
<organism evidence="3 4">
    <name type="scientific">Klebsormidium nitens</name>
    <name type="common">Green alga</name>
    <name type="synonym">Ulothrix nitens</name>
    <dbReference type="NCBI Taxonomy" id="105231"/>
    <lineage>
        <taxon>Eukaryota</taxon>
        <taxon>Viridiplantae</taxon>
        <taxon>Streptophyta</taxon>
        <taxon>Klebsormidiophyceae</taxon>
        <taxon>Klebsormidiales</taxon>
        <taxon>Klebsormidiaceae</taxon>
        <taxon>Klebsormidium</taxon>
    </lineage>
</organism>
<feature type="compositionally biased region" description="Polar residues" evidence="1">
    <location>
        <begin position="823"/>
        <end position="832"/>
    </location>
</feature>
<feature type="region of interest" description="Disordered" evidence="1">
    <location>
        <begin position="785"/>
        <end position="885"/>
    </location>
</feature>
<reference evidence="3 4" key="1">
    <citation type="journal article" date="2014" name="Nat. Commun.">
        <title>Klebsormidium flaccidum genome reveals primary factors for plant terrestrial adaptation.</title>
        <authorList>
            <person name="Hori K."/>
            <person name="Maruyama F."/>
            <person name="Fujisawa T."/>
            <person name="Togashi T."/>
            <person name="Yamamoto N."/>
            <person name="Seo M."/>
            <person name="Sato S."/>
            <person name="Yamada T."/>
            <person name="Mori H."/>
            <person name="Tajima N."/>
            <person name="Moriyama T."/>
            <person name="Ikeuchi M."/>
            <person name="Watanabe M."/>
            <person name="Wada H."/>
            <person name="Kobayashi K."/>
            <person name="Saito M."/>
            <person name="Masuda T."/>
            <person name="Sasaki-Sekimoto Y."/>
            <person name="Mashiguchi K."/>
            <person name="Awai K."/>
            <person name="Shimojima M."/>
            <person name="Masuda S."/>
            <person name="Iwai M."/>
            <person name="Nobusawa T."/>
            <person name="Narise T."/>
            <person name="Kondo S."/>
            <person name="Saito H."/>
            <person name="Sato R."/>
            <person name="Murakawa M."/>
            <person name="Ihara Y."/>
            <person name="Oshima-Yamada Y."/>
            <person name="Ohtaka K."/>
            <person name="Satoh M."/>
            <person name="Sonobe K."/>
            <person name="Ishii M."/>
            <person name="Ohtani R."/>
            <person name="Kanamori-Sato M."/>
            <person name="Honoki R."/>
            <person name="Miyazaki D."/>
            <person name="Mochizuki H."/>
            <person name="Umetsu J."/>
            <person name="Higashi K."/>
            <person name="Shibata D."/>
            <person name="Kamiya Y."/>
            <person name="Sato N."/>
            <person name="Nakamura Y."/>
            <person name="Tabata S."/>
            <person name="Ida S."/>
            <person name="Kurokawa K."/>
            <person name="Ohta H."/>
        </authorList>
    </citation>
    <scope>NUCLEOTIDE SEQUENCE [LARGE SCALE GENOMIC DNA]</scope>
    <source>
        <strain evidence="3 4">NIES-2285</strain>
    </source>
</reference>
<dbReference type="GO" id="GO:0034501">
    <property type="term" value="P:protein localization to kinetochore"/>
    <property type="evidence" value="ECO:0000318"/>
    <property type="project" value="GO_Central"/>
</dbReference>
<dbReference type="OMA" id="KSMACED"/>
<evidence type="ECO:0000313" key="4">
    <source>
        <dbReference type="Proteomes" id="UP000054558"/>
    </source>
</evidence>
<feature type="region of interest" description="Disordered" evidence="1">
    <location>
        <begin position="1547"/>
        <end position="1568"/>
    </location>
</feature>
<dbReference type="Pfam" id="PF08317">
    <property type="entry name" value="Spc7"/>
    <property type="match status" value="1"/>
</dbReference>
<evidence type="ECO:0000313" key="3">
    <source>
        <dbReference type="EMBL" id="GAQ79333.1"/>
    </source>
</evidence>
<dbReference type="CDD" id="cd22249">
    <property type="entry name" value="UDM1_RNF168_RNF169-like"/>
    <property type="match status" value="1"/>
</dbReference>
<feature type="region of interest" description="Disordered" evidence="1">
    <location>
        <begin position="66"/>
        <end position="88"/>
    </location>
</feature>
<evidence type="ECO:0000256" key="1">
    <source>
        <dbReference type="SAM" id="MobiDB-lite"/>
    </source>
</evidence>
<feature type="compositionally biased region" description="Low complexity" evidence="1">
    <location>
        <begin position="1157"/>
        <end position="1168"/>
    </location>
</feature>
<dbReference type="EMBL" id="DF236977">
    <property type="protein sequence ID" value="GAQ79333.1"/>
    <property type="molecule type" value="Genomic_DNA"/>
</dbReference>
<gene>
    <name evidence="3" type="ORF">KFL_000280380</name>
</gene>
<feature type="region of interest" description="Disordered" evidence="1">
    <location>
        <begin position="1404"/>
        <end position="1432"/>
    </location>
</feature>
<dbReference type="SMART" id="SM00787">
    <property type="entry name" value="Spc7"/>
    <property type="match status" value="1"/>
</dbReference>
<accession>A0A1Y1HMV0</accession>
<proteinExistence type="predicted"/>
<dbReference type="InterPro" id="IPR037388">
    <property type="entry name" value="Blinkin"/>
</dbReference>
<feature type="compositionally biased region" description="Polar residues" evidence="1">
    <location>
        <begin position="1001"/>
        <end position="1016"/>
    </location>
</feature>
<feature type="region of interest" description="Disordered" evidence="1">
    <location>
        <begin position="593"/>
        <end position="628"/>
    </location>
</feature>
<keyword evidence="4" id="KW-1185">Reference proteome</keyword>